<dbReference type="InterPro" id="IPR000241">
    <property type="entry name" value="RlmKL-like_Mtase"/>
</dbReference>
<comment type="caution">
    <text evidence="2">The sequence shown here is derived from an EMBL/GenBank/DDBJ whole genome shotgun (WGS) entry which is preliminary data.</text>
</comment>
<dbReference type="Gene3D" id="3.30.2130.30">
    <property type="match status" value="1"/>
</dbReference>
<gene>
    <name evidence="2" type="ORF">TrST_g9945</name>
</gene>
<dbReference type="SUPFAM" id="SSF53335">
    <property type="entry name" value="S-adenosyl-L-methionine-dependent methyltransferases"/>
    <property type="match status" value="1"/>
</dbReference>
<protein>
    <recommendedName>
        <fullName evidence="1">Ribosomal RNA large subunit methyltransferase K/L-like methyltransferase domain-containing protein</fullName>
    </recommendedName>
</protein>
<dbReference type="GO" id="GO:0030488">
    <property type="term" value="P:tRNA methylation"/>
    <property type="evidence" value="ECO:0007669"/>
    <property type="project" value="TreeGrafter"/>
</dbReference>
<sequence>MPAYIAICIGGLATFAASLLQREFSSDDLQVLRVFDEVNDQTQGHAGCGKIEVSTTVDPATLWLKSRFIMNWLVKLTIIDSLSSVSDFHSALTSLGSSSISSAVTVLRLHASTSWPEPIRPMVTSSHQSPSSGPTLYRASCVRSGTSHPFTSLDVSRTLGSTLGEIFPEWKASMKEYEIRVIAYVLNSSAWIGMSLNNRDYQRNKGNLDSEFRYPHGINVKTETTSKIGLRPSTCALLIELADLKSGEIVCDPTSGMGSICIEGRYKFGDEVAFLGGDIDKEINELRMVAAVECGLTLWDCTRLPLRDGLIDVWICDPPFGVHCGKTKDAITLLKHLLRECRRCSAEGGRMIMLIAHRIKELRRLTFPNEHVHAVRWRIVKERKINLGGMLAYIVEMAAV</sequence>
<evidence type="ECO:0000313" key="3">
    <source>
        <dbReference type="Proteomes" id="UP001165085"/>
    </source>
</evidence>
<dbReference type="Pfam" id="PF01170">
    <property type="entry name" value="UPF0020"/>
    <property type="match status" value="1"/>
</dbReference>
<dbReference type="Gene3D" id="3.40.50.150">
    <property type="entry name" value="Vaccinia Virus protein VP39"/>
    <property type="match status" value="1"/>
</dbReference>
<proteinExistence type="predicted"/>
<dbReference type="InterPro" id="IPR029063">
    <property type="entry name" value="SAM-dependent_MTases_sf"/>
</dbReference>
<dbReference type="OrthoDB" id="47730at2759"/>
<organism evidence="2 3">
    <name type="scientific">Triparma strigata</name>
    <dbReference type="NCBI Taxonomy" id="1606541"/>
    <lineage>
        <taxon>Eukaryota</taxon>
        <taxon>Sar</taxon>
        <taxon>Stramenopiles</taxon>
        <taxon>Ochrophyta</taxon>
        <taxon>Bolidophyceae</taxon>
        <taxon>Parmales</taxon>
        <taxon>Triparmaceae</taxon>
        <taxon>Triparma</taxon>
    </lineage>
</organism>
<reference evidence="3" key="1">
    <citation type="journal article" date="2023" name="Commun. Biol.">
        <title>Genome analysis of Parmales, the sister group of diatoms, reveals the evolutionary specialization of diatoms from phago-mixotrophs to photoautotrophs.</title>
        <authorList>
            <person name="Ban H."/>
            <person name="Sato S."/>
            <person name="Yoshikawa S."/>
            <person name="Yamada K."/>
            <person name="Nakamura Y."/>
            <person name="Ichinomiya M."/>
            <person name="Sato N."/>
            <person name="Blanc-Mathieu R."/>
            <person name="Endo H."/>
            <person name="Kuwata A."/>
            <person name="Ogata H."/>
        </authorList>
    </citation>
    <scope>NUCLEOTIDE SEQUENCE [LARGE SCALE GENOMIC DNA]</scope>
    <source>
        <strain evidence="3">NIES 3701</strain>
    </source>
</reference>
<evidence type="ECO:0000259" key="1">
    <source>
        <dbReference type="Pfam" id="PF01170"/>
    </source>
</evidence>
<dbReference type="PANTHER" id="PTHR14911">
    <property type="entry name" value="THUMP DOMAIN-CONTAINING"/>
    <property type="match status" value="1"/>
</dbReference>
<dbReference type="EMBL" id="BRXY01000309">
    <property type="protein sequence ID" value="GMH85924.1"/>
    <property type="molecule type" value="Genomic_DNA"/>
</dbReference>
<accession>A0A9W7EM86</accession>
<feature type="domain" description="Ribosomal RNA large subunit methyltransferase K/L-like methyltransferase" evidence="1">
    <location>
        <begin position="229"/>
        <end position="360"/>
    </location>
</feature>
<dbReference type="AlphaFoldDB" id="A0A9W7EM86"/>
<dbReference type="GO" id="GO:0016423">
    <property type="term" value="F:tRNA (guanine) methyltransferase activity"/>
    <property type="evidence" value="ECO:0007669"/>
    <property type="project" value="TreeGrafter"/>
</dbReference>
<keyword evidence="3" id="KW-1185">Reference proteome</keyword>
<dbReference type="PANTHER" id="PTHR14911:SF13">
    <property type="entry name" value="TRNA (GUANINE(6)-N2)-METHYLTRANSFERASE THUMP3"/>
    <property type="match status" value="1"/>
</dbReference>
<dbReference type="GO" id="GO:0043527">
    <property type="term" value="C:tRNA methyltransferase complex"/>
    <property type="evidence" value="ECO:0007669"/>
    <property type="project" value="UniProtKB-ARBA"/>
</dbReference>
<dbReference type="SUPFAM" id="SSF143437">
    <property type="entry name" value="THUMP domain-like"/>
    <property type="match status" value="1"/>
</dbReference>
<dbReference type="Proteomes" id="UP001165085">
    <property type="component" value="Unassembled WGS sequence"/>
</dbReference>
<name>A0A9W7EM86_9STRA</name>
<evidence type="ECO:0000313" key="2">
    <source>
        <dbReference type="EMBL" id="GMH85924.1"/>
    </source>
</evidence>